<evidence type="ECO:0000313" key="7">
    <source>
        <dbReference type="Proteomes" id="UP001501570"/>
    </source>
</evidence>
<dbReference type="SMART" id="SM00872">
    <property type="entry name" value="Alpha-mann_mid"/>
    <property type="match status" value="1"/>
</dbReference>
<dbReference type="SUPFAM" id="SSF88688">
    <property type="entry name" value="Families 57/38 glycoside transferase middle domain"/>
    <property type="match status" value="1"/>
</dbReference>
<proteinExistence type="inferred from homology"/>
<dbReference type="Pfam" id="PF07748">
    <property type="entry name" value="Glyco_hydro_38C"/>
    <property type="match status" value="1"/>
</dbReference>
<feature type="domain" description="Glycoside hydrolase family 38 central" evidence="5">
    <location>
        <begin position="518"/>
        <end position="596"/>
    </location>
</feature>
<dbReference type="CDD" id="cd10789">
    <property type="entry name" value="GH38N_AMII_ER_cytosolic"/>
    <property type="match status" value="1"/>
</dbReference>
<keyword evidence="3 6" id="KW-0378">Hydrolase</keyword>
<dbReference type="InterPro" id="IPR041147">
    <property type="entry name" value="GH38_C"/>
</dbReference>
<dbReference type="InterPro" id="IPR054723">
    <property type="entry name" value="Ams1-like_N"/>
</dbReference>
<dbReference type="InterPro" id="IPR011682">
    <property type="entry name" value="Glyco_hydro_38_C"/>
</dbReference>
<keyword evidence="2" id="KW-0479">Metal-binding</keyword>
<keyword evidence="7" id="KW-1185">Reference proteome</keyword>
<evidence type="ECO:0000256" key="4">
    <source>
        <dbReference type="ARBA" id="ARBA00023295"/>
    </source>
</evidence>
<dbReference type="Gene3D" id="2.60.40.2220">
    <property type="match status" value="1"/>
</dbReference>
<dbReference type="Proteomes" id="UP001501570">
    <property type="component" value="Unassembled WGS sequence"/>
</dbReference>
<dbReference type="InterPro" id="IPR027291">
    <property type="entry name" value="Glyco_hydro_38_N_sf"/>
</dbReference>
<dbReference type="SUPFAM" id="SSF88713">
    <property type="entry name" value="Glycoside hydrolase/deacetylase"/>
    <property type="match status" value="1"/>
</dbReference>
<dbReference type="InterPro" id="IPR028995">
    <property type="entry name" value="Glyco_hydro_57/38_cen_sf"/>
</dbReference>
<organism evidence="6 7">
    <name type="scientific">Rugosimonospora acidiphila</name>
    <dbReference type="NCBI Taxonomy" id="556531"/>
    <lineage>
        <taxon>Bacteria</taxon>
        <taxon>Bacillati</taxon>
        <taxon>Actinomycetota</taxon>
        <taxon>Actinomycetes</taxon>
        <taxon>Micromonosporales</taxon>
        <taxon>Micromonosporaceae</taxon>
        <taxon>Rugosimonospora</taxon>
    </lineage>
</organism>
<dbReference type="SUPFAM" id="SSF74650">
    <property type="entry name" value="Galactose mutarotase-like"/>
    <property type="match status" value="1"/>
</dbReference>
<sequence length="1030" mass="112495">MHDDRHLVENRVEQMLIRRLRPAIYADSTGLRVESWPVPDEPVPVTDALAASYTPFAVGSAWGPAWSTTWFRVRGQVPPGWVGRRVEAVIDLGFSHPSPGRQVEGMVYDPAGRPIKGLAPRNTYVPITPSSAGGEEVLLYVEGAANPHLAAMRGSGDPRGDKLTADREPLYRLTRADLAVLDEEVWQLVLDVEVLWELMRELPEQEARRHQILRALDRMLDTLDLNDISASAGRGRAALADAMSRPAHASAHRISAVGHAHIDSAWMWPIRETMRKCGRTFANVTALAHDYPELVFACSQAQQYAWVKEHQPLVFERIKAAVRAGNWQPVGGMWVESDTNLPGGEALARQFIHGARFFRDEFGVETEGVWLPDSFGYSAALPQLARLAGARWCVLQKLSWNETNRLPHNTFWWEGIDGTRLFAHHSPIDTYASALTGEELAHAARGYTEKGVATTSLAMYGYGDGGGGPTREMLEKARRLRDLEGSATVTVESVSAFFDRAMAEYPDPPVWSGELYLESHRGTYTTQAAMKAGNARSERLLREAELWAATAALHNGFAYPYEALDRLWRTVLLHQFHDILPGTSIAWVHREARAAYARVGEELTGIIDAAVAALGGSAGAAVLNAAPYDRAEVITLSAEPSTGGGQQELSDGRAATWAVAPALGVGTIVGGTPAGVLPVTVDGRTLDNGLIRISLDENGLITSIYDHVAGREVIPAGGTANLLQLHPDHPTNWDAWNLDPHYRHRRTDLVVVDAIDVVDQGPLLGAIQVRRSFGRSTLTQTLTLHAGSRRLDVVTDIDWREVERVLKVAFPLDLHADRESAEIQFGHLHRPIHTNTSWDAARYELPAQRWIHLDEAGYGIAVLTGSTYGHDIQRFGRAGAATTTTVRLTLLRAPRNPDPNTDRGPHRISYALVPGATIADAVAEGYAFDLPLRPAGAVRAVPPLVTVDNPAVVVEAVKLADDRSGDVVVRLYESRGGKARTQVRTGFPLGGAWLVDLLERPIADASTADGAVALALQPFEISTLRLAGRR</sequence>
<name>A0ABP9SMV5_9ACTN</name>
<evidence type="ECO:0000256" key="1">
    <source>
        <dbReference type="ARBA" id="ARBA00009792"/>
    </source>
</evidence>
<dbReference type="InterPro" id="IPR037094">
    <property type="entry name" value="Glyco_hydro_38_cen_sf"/>
</dbReference>
<dbReference type="InterPro" id="IPR011330">
    <property type="entry name" value="Glyco_hydro/deAcase_b/a-brl"/>
</dbReference>
<evidence type="ECO:0000313" key="6">
    <source>
        <dbReference type="EMBL" id="GAA5198060.1"/>
    </source>
</evidence>
<reference evidence="7" key="1">
    <citation type="journal article" date="2019" name="Int. J. Syst. Evol. Microbiol.">
        <title>The Global Catalogue of Microorganisms (GCM) 10K type strain sequencing project: providing services to taxonomists for standard genome sequencing and annotation.</title>
        <authorList>
            <consortium name="The Broad Institute Genomics Platform"/>
            <consortium name="The Broad Institute Genome Sequencing Center for Infectious Disease"/>
            <person name="Wu L."/>
            <person name="Ma J."/>
        </authorList>
    </citation>
    <scope>NUCLEOTIDE SEQUENCE [LARGE SCALE GENOMIC DNA]</scope>
    <source>
        <strain evidence="7">JCM 18304</strain>
    </source>
</reference>
<dbReference type="Pfam" id="PF09261">
    <property type="entry name" value="Alpha-mann_mid"/>
    <property type="match status" value="1"/>
</dbReference>
<comment type="similarity">
    <text evidence="1">Belongs to the glycosyl hydrolase 38 family.</text>
</comment>
<dbReference type="InterPro" id="IPR015341">
    <property type="entry name" value="Glyco_hydro_38_cen"/>
</dbReference>
<evidence type="ECO:0000259" key="5">
    <source>
        <dbReference type="SMART" id="SM00872"/>
    </source>
</evidence>
<dbReference type="Gene3D" id="1.20.1270.50">
    <property type="entry name" value="Glycoside hydrolase family 38, central domain"/>
    <property type="match status" value="1"/>
</dbReference>
<dbReference type="GO" id="GO:0016787">
    <property type="term" value="F:hydrolase activity"/>
    <property type="evidence" value="ECO:0007669"/>
    <property type="project" value="UniProtKB-KW"/>
</dbReference>
<dbReference type="InterPro" id="IPR000602">
    <property type="entry name" value="Glyco_hydro_38_N"/>
</dbReference>
<gene>
    <name evidence="6" type="ORF">GCM10023322_70620</name>
</gene>
<dbReference type="Pfam" id="PF01074">
    <property type="entry name" value="Glyco_hydro_38N"/>
    <property type="match status" value="1"/>
</dbReference>
<dbReference type="PANTHER" id="PTHR46017:SF1">
    <property type="entry name" value="ALPHA-MANNOSIDASE 2C1"/>
    <property type="match status" value="1"/>
</dbReference>
<keyword evidence="4" id="KW-0326">Glycosidase</keyword>
<dbReference type="EMBL" id="BAABJQ010000032">
    <property type="protein sequence ID" value="GAA5198060.1"/>
    <property type="molecule type" value="Genomic_DNA"/>
</dbReference>
<dbReference type="PANTHER" id="PTHR46017">
    <property type="entry name" value="ALPHA-MANNOSIDASE 2C1"/>
    <property type="match status" value="1"/>
</dbReference>
<dbReference type="Gene3D" id="2.70.98.30">
    <property type="entry name" value="Golgi alpha-mannosidase II, domain 4"/>
    <property type="match status" value="1"/>
</dbReference>
<dbReference type="Pfam" id="PF17677">
    <property type="entry name" value="Glyco_hydro38C2"/>
    <property type="match status" value="1"/>
</dbReference>
<accession>A0ABP9SMV5</accession>
<evidence type="ECO:0000256" key="2">
    <source>
        <dbReference type="ARBA" id="ARBA00022723"/>
    </source>
</evidence>
<dbReference type="InterPro" id="IPR011013">
    <property type="entry name" value="Gal_mutarotase_sf_dom"/>
</dbReference>
<comment type="caution">
    <text evidence="6">The sequence shown here is derived from an EMBL/GenBank/DDBJ whole genome shotgun (WGS) entry which is preliminary data.</text>
</comment>
<dbReference type="RefSeq" id="WP_345637216.1">
    <property type="nucleotide sequence ID" value="NZ_BAABJQ010000032.1"/>
</dbReference>
<protein>
    <submittedName>
        <fullName evidence="6">Glycoside hydrolase family 38 C-terminal domain-containing protein</fullName>
    </submittedName>
</protein>
<evidence type="ECO:0000256" key="3">
    <source>
        <dbReference type="ARBA" id="ARBA00022801"/>
    </source>
</evidence>
<dbReference type="Gene3D" id="3.20.110.10">
    <property type="entry name" value="Glycoside hydrolase 38, N terminal domain"/>
    <property type="match status" value="1"/>
</dbReference>
<dbReference type="Pfam" id="PF22907">
    <property type="entry name" value="Ams1-like_1st"/>
    <property type="match status" value="1"/>
</dbReference>